<dbReference type="PROSITE" id="PS50111">
    <property type="entry name" value="CHEMOTAXIS_TRANSDUC_2"/>
    <property type="match status" value="1"/>
</dbReference>
<evidence type="ECO:0000256" key="4">
    <source>
        <dbReference type="ARBA" id="ARBA00029447"/>
    </source>
</evidence>
<dbReference type="PANTHER" id="PTHR32089">
    <property type="entry name" value="METHYL-ACCEPTING CHEMOTAXIS PROTEIN MCPB"/>
    <property type="match status" value="1"/>
</dbReference>
<protein>
    <recommendedName>
        <fullName evidence="12">Methyl-accepting chemotaxis protein</fullName>
    </recommendedName>
</protein>
<evidence type="ECO:0000259" key="9">
    <source>
        <dbReference type="PROSITE" id="PS50885"/>
    </source>
</evidence>
<keyword evidence="6" id="KW-0812">Transmembrane</keyword>
<evidence type="ECO:0000256" key="5">
    <source>
        <dbReference type="PROSITE-ProRule" id="PRU00284"/>
    </source>
</evidence>
<reference evidence="10 11" key="1">
    <citation type="journal article" date="2018" name="ISME J.">
        <title>Endosymbiont genomes yield clues of tubeworm success.</title>
        <authorList>
            <person name="Li Y."/>
            <person name="Liles M.R."/>
            <person name="Halanych K.M."/>
        </authorList>
    </citation>
    <scope>NUCLEOTIDE SEQUENCE [LARGE SCALE GENOMIC DNA]</scope>
    <source>
        <strain evidence="10">A1462</strain>
    </source>
</reference>
<keyword evidence="3 5" id="KW-0807">Transducer</keyword>
<sequence>MNKINITIKGLLIVWVATAVTAVLIQVIISLNSYQNISENQQAVSDKALPLQAANREFKQSIMGILARQTGTISADSTGKLKDLNTREGLEQTFAAAMNRAQEVAGNDESIKQPLVTLNEAFINFLSVDTALFEKKKAILHIDEEQAKYAVEMEAVTKNIQESSEAIAGKITFEKKRATCRIRKLYKKIKGIEYIDDMDDPQIIWRFRDQVGEHLLSRTSNLQKESENIRTGVAMTASLGQRMMLAQSPDTLNSIKDNQLAQVFQSVTSSMGKIKAKIADNAELKQPIDDLYREFSSLKEMMYGDHSILNLQRESIKLSDEMQALLIDVQSSSDAMNEAIKAVVNAVDRIYTAAEAEATQVFNQSRSIQLITAVTALIVLLFFSVIALRRVNRPLAMATRAMRSFAEGDLSNRMEYQGKDEFAALANDFNELAEKIGSLIADIHSSSNNLTSGAEGLSIVSTQTNQGMERQQNETAQVATAMTEMSVSVQDVARNAAEAEQVAQLANNEAAKGHLVVKEAVAATSDMAGEVRNVSSVIHKLEEESDAIGTVVDVIRGIAEQTNLLALNAAIEAARAGEQGRGFAVVADEVRTLAGRTQESTEEIQKIIERLQKEAKNAVVVMDQGQEKSKDSLDKVENAGRTLTEIILAVEKIKEMNVHIATAVEQQGAVAEEINQSVDSISNLASQTAEGAKHTASASQEQTRLAMELQKMASKFSV</sequence>
<evidence type="ECO:0000256" key="2">
    <source>
        <dbReference type="ARBA" id="ARBA00022519"/>
    </source>
</evidence>
<dbReference type="GO" id="GO:0007165">
    <property type="term" value="P:signal transduction"/>
    <property type="evidence" value="ECO:0007669"/>
    <property type="project" value="UniProtKB-KW"/>
</dbReference>
<comment type="similarity">
    <text evidence="4">Belongs to the methyl-accepting chemotaxis (MCP) protein family.</text>
</comment>
<feature type="domain" description="T-SNARE coiled-coil homology" evidence="8">
    <location>
        <begin position="633"/>
        <end position="695"/>
    </location>
</feature>
<dbReference type="Gene3D" id="1.10.287.950">
    <property type="entry name" value="Methyl-accepting chemotaxis protein"/>
    <property type="match status" value="1"/>
</dbReference>
<dbReference type="AlphaFoldDB" id="A0A370DKR8"/>
<dbReference type="SMART" id="SM00304">
    <property type="entry name" value="HAMP"/>
    <property type="match status" value="1"/>
</dbReference>
<dbReference type="GO" id="GO:0005886">
    <property type="term" value="C:plasma membrane"/>
    <property type="evidence" value="ECO:0007669"/>
    <property type="project" value="UniProtKB-SubCell"/>
</dbReference>
<evidence type="ECO:0000256" key="1">
    <source>
        <dbReference type="ARBA" id="ARBA00004429"/>
    </source>
</evidence>
<dbReference type="SMART" id="SM00283">
    <property type="entry name" value="MA"/>
    <property type="match status" value="1"/>
</dbReference>
<keyword evidence="2" id="KW-0997">Cell inner membrane</keyword>
<dbReference type="InterPro" id="IPR004089">
    <property type="entry name" value="MCPsignal_dom"/>
</dbReference>
<dbReference type="Pfam" id="PF00672">
    <property type="entry name" value="HAMP"/>
    <property type="match status" value="1"/>
</dbReference>
<keyword evidence="6" id="KW-1133">Transmembrane helix</keyword>
<evidence type="ECO:0000313" key="11">
    <source>
        <dbReference type="Proteomes" id="UP000254771"/>
    </source>
</evidence>
<dbReference type="PROSITE" id="PS50192">
    <property type="entry name" value="T_SNARE"/>
    <property type="match status" value="1"/>
</dbReference>
<feature type="transmembrane region" description="Helical" evidence="6">
    <location>
        <begin position="12"/>
        <end position="31"/>
    </location>
</feature>
<dbReference type="EMBL" id="QFXE01000013">
    <property type="protein sequence ID" value="RDH85498.1"/>
    <property type="molecule type" value="Genomic_DNA"/>
</dbReference>
<dbReference type="SUPFAM" id="SSF58104">
    <property type="entry name" value="Methyl-accepting chemotaxis protein (MCP) signaling domain"/>
    <property type="match status" value="1"/>
</dbReference>
<dbReference type="PROSITE" id="PS50885">
    <property type="entry name" value="HAMP"/>
    <property type="match status" value="1"/>
</dbReference>
<evidence type="ECO:0000259" key="8">
    <source>
        <dbReference type="PROSITE" id="PS50192"/>
    </source>
</evidence>
<dbReference type="CDD" id="cd11386">
    <property type="entry name" value="MCP_signal"/>
    <property type="match status" value="1"/>
</dbReference>
<dbReference type="InterPro" id="IPR003660">
    <property type="entry name" value="HAMP_dom"/>
</dbReference>
<accession>A0A370DKR8</accession>
<feature type="domain" description="HAMP" evidence="9">
    <location>
        <begin position="389"/>
        <end position="441"/>
    </location>
</feature>
<evidence type="ECO:0000259" key="7">
    <source>
        <dbReference type="PROSITE" id="PS50111"/>
    </source>
</evidence>
<name>A0A370DKR8_9GAMM</name>
<dbReference type="FunFam" id="1.10.287.950:FF:000001">
    <property type="entry name" value="Methyl-accepting chemotaxis sensory transducer"/>
    <property type="match status" value="1"/>
</dbReference>
<feature type="domain" description="Methyl-accepting transducer" evidence="7">
    <location>
        <begin position="446"/>
        <end position="682"/>
    </location>
</feature>
<keyword evidence="11" id="KW-1185">Reference proteome</keyword>
<evidence type="ECO:0008006" key="12">
    <source>
        <dbReference type="Google" id="ProtNLM"/>
    </source>
</evidence>
<gene>
    <name evidence="10" type="ORF">DIZ78_11205</name>
</gene>
<evidence type="ECO:0000256" key="3">
    <source>
        <dbReference type="ARBA" id="ARBA00023224"/>
    </source>
</evidence>
<dbReference type="InterPro" id="IPR000727">
    <property type="entry name" value="T_SNARE_dom"/>
</dbReference>
<comment type="caution">
    <text evidence="10">The sequence shown here is derived from an EMBL/GenBank/DDBJ whole genome shotgun (WGS) entry which is preliminary data.</text>
</comment>
<comment type="subcellular location">
    <subcellularLocation>
        <location evidence="1">Cell inner membrane</location>
        <topology evidence="1">Multi-pass membrane protein</topology>
    </subcellularLocation>
</comment>
<dbReference type="PANTHER" id="PTHR32089:SF112">
    <property type="entry name" value="LYSOZYME-LIKE PROTEIN-RELATED"/>
    <property type="match status" value="1"/>
</dbReference>
<evidence type="ECO:0000313" key="10">
    <source>
        <dbReference type="EMBL" id="RDH85498.1"/>
    </source>
</evidence>
<dbReference type="CDD" id="cd06225">
    <property type="entry name" value="HAMP"/>
    <property type="match status" value="1"/>
</dbReference>
<keyword evidence="2" id="KW-1003">Cell membrane</keyword>
<proteinExistence type="inferred from homology"/>
<dbReference type="Pfam" id="PF00015">
    <property type="entry name" value="MCPsignal"/>
    <property type="match status" value="1"/>
</dbReference>
<keyword evidence="6" id="KW-0472">Membrane</keyword>
<evidence type="ECO:0000256" key="6">
    <source>
        <dbReference type="SAM" id="Phobius"/>
    </source>
</evidence>
<organism evidence="10 11">
    <name type="scientific">endosymbiont of Escarpia spicata</name>
    <dbReference type="NCBI Taxonomy" id="2200908"/>
    <lineage>
        <taxon>Bacteria</taxon>
        <taxon>Pseudomonadati</taxon>
        <taxon>Pseudomonadota</taxon>
        <taxon>Gammaproteobacteria</taxon>
        <taxon>sulfur-oxidizing symbionts</taxon>
    </lineage>
</organism>
<feature type="transmembrane region" description="Helical" evidence="6">
    <location>
        <begin position="368"/>
        <end position="388"/>
    </location>
</feature>
<dbReference type="GO" id="GO:0006935">
    <property type="term" value="P:chemotaxis"/>
    <property type="evidence" value="ECO:0007669"/>
    <property type="project" value="UniProtKB-ARBA"/>
</dbReference>
<dbReference type="Proteomes" id="UP000254771">
    <property type="component" value="Unassembled WGS sequence"/>
</dbReference>